<proteinExistence type="predicted"/>
<dbReference type="AlphaFoldDB" id="A0A8J6IXN3"/>
<keyword evidence="2" id="KW-1185">Reference proteome</keyword>
<dbReference type="PROSITE" id="PS51257">
    <property type="entry name" value="PROKAR_LIPOPROTEIN"/>
    <property type="match status" value="1"/>
</dbReference>
<reference evidence="1" key="1">
    <citation type="journal article" date="2018" name="Int. J. Syst. Evol. Microbiol.">
        <title>Neptunicella marina gen. nov., sp. nov., isolated from surface seawater.</title>
        <authorList>
            <person name="Liu X."/>
            <person name="Lai Q."/>
            <person name="Du Y."/>
            <person name="Zhang X."/>
            <person name="Liu Z."/>
            <person name="Sun F."/>
            <person name="Shao Z."/>
        </authorList>
    </citation>
    <scope>NUCLEOTIDE SEQUENCE</scope>
    <source>
        <strain evidence="1">S27-2</strain>
    </source>
</reference>
<sequence length="111" mass="12018">MKRLKHLLLHLSILVLVACGDSNIVSERGVYWKSELESRVPIGTSREEALASLKKIDANAFVNPLSDSISTNLETVKDDGFACKDWVITANTSFNSNGVSGHSIASVGRCL</sequence>
<dbReference type="Proteomes" id="UP000601768">
    <property type="component" value="Unassembled WGS sequence"/>
</dbReference>
<reference evidence="1" key="2">
    <citation type="submission" date="2020-08" db="EMBL/GenBank/DDBJ databases">
        <authorList>
            <person name="Lai Q."/>
        </authorList>
    </citation>
    <scope>NUCLEOTIDE SEQUENCE</scope>
    <source>
        <strain evidence="1">S27-2</strain>
    </source>
</reference>
<evidence type="ECO:0000313" key="2">
    <source>
        <dbReference type="Proteomes" id="UP000601768"/>
    </source>
</evidence>
<name>A0A8J6IXN3_9ALTE</name>
<comment type="caution">
    <text evidence="1">The sequence shown here is derived from an EMBL/GenBank/DDBJ whole genome shotgun (WGS) entry which is preliminary data.</text>
</comment>
<accession>A0A8J6IXN3</accession>
<organism evidence="1 2">
    <name type="scientific">Neptunicella marina</name>
    <dbReference type="NCBI Taxonomy" id="2125989"/>
    <lineage>
        <taxon>Bacteria</taxon>
        <taxon>Pseudomonadati</taxon>
        <taxon>Pseudomonadota</taxon>
        <taxon>Gammaproteobacteria</taxon>
        <taxon>Alteromonadales</taxon>
        <taxon>Alteromonadaceae</taxon>
        <taxon>Neptunicella</taxon>
    </lineage>
</organism>
<protein>
    <submittedName>
        <fullName evidence="1">Uncharacterized protein</fullName>
    </submittedName>
</protein>
<evidence type="ECO:0000313" key="1">
    <source>
        <dbReference type="EMBL" id="MBC3767355.1"/>
    </source>
</evidence>
<gene>
    <name evidence="1" type="ORF">H8B19_15870</name>
</gene>
<dbReference type="EMBL" id="JACNEP010000016">
    <property type="protein sequence ID" value="MBC3767355.1"/>
    <property type="molecule type" value="Genomic_DNA"/>
</dbReference>